<gene>
    <name evidence="3" type="ORF">VFPPC_06977</name>
</gene>
<keyword evidence="2" id="KW-0812">Transmembrane</keyword>
<protein>
    <submittedName>
        <fullName evidence="3">Membrane-associating domain-containing protein</fullName>
    </submittedName>
</protein>
<organism evidence="3 4">
    <name type="scientific">Pochonia chlamydosporia 170</name>
    <dbReference type="NCBI Taxonomy" id="1380566"/>
    <lineage>
        <taxon>Eukaryota</taxon>
        <taxon>Fungi</taxon>
        <taxon>Dikarya</taxon>
        <taxon>Ascomycota</taxon>
        <taxon>Pezizomycotina</taxon>
        <taxon>Sordariomycetes</taxon>
        <taxon>Hypocreomycetidae</taxon>
        <taxon>Hypocreales</taxon>
        <taxon>Clavicipitaceae</taxon>
        <taxon>Pochonia</taxon>
    </lineage>
</organism>
<name>A0A179FAB8_METCM</name>
<keyword evidence="2" id="KW-0472">Membrane</keyword>
<dbReference type="AlphaFoldDB" id="A0A179FAB8"/>
<evidence type="ECO:0000313" key="4">
    <source>
        <dbReference type="Proteomes" id="UP000078397"/>
    </source>
</evidence>
<feature type="region of interest" description="Disordered" evidence="1">
    <location>
        <begin position="32"/>
        <end position="54"/>
    </location>
</feature>
<feature type="transmembrane region" description="Helical" evidence="2">
    <location>
        <begin position="118"/>
        <end position="137"/>
    </location>
</feature>
<evidence type="ECO:0000256" key="1">
    <source>
        <dbReference type="SAM" id="MobiDB-lite"/>
    </source>
</evidence>
<dbReference type="KEGG" id="pchm:VFPPC_06977"/>
<sequence length="290" mass="32589">MTQGNQSTTPAHPRTSNEASIALLEDHQKSQAHAHELHSYPTQPPNYQEATSATPLRRTTTLRDVAKKAQWAAYGSIRHCYQQANFCVILQFVLSFFVLGSAAGTLDKRDVLPDTTPIAIAALAFGVWFILTLFFRLRYSAASPTTAKPPTSYLVWTGIYILLWGAALACSVVLFLMVKPYKDERDMNVTSYTGCRKSEKKPCHPFTKRSALFTNGAIMLSTCSAALAFGFLQIWILSRLWRRQYTEAEMRSEYEATPKMPKINFRASFKEGWKKGWEGERAKQAAAQTV</sequence>
<dbReference type="GeneID" id="28849910"/>
<feature type="transmembrane region" description="Helical" evidence="2">
    <location>
        <begin position="158"/>
        <end position="178"/>
    </location>
</feature>
<evidence type="ECO:0000313" key="3">
    <source>
        <dbReference type="EMBL" id="OAQ62396.1"/>
    </source>
</evidence>
<feature type="transmembrane region" description="Helical" evidence="2">
    <location>
        <begin position="86"/>
        <end position="106"/>
    </location>
</feature>
<feature type="transmembrane region" description="Helical" evidence="2">
    <location>
        <begin position="217"/>
        <end position="237"/>
    </location>
</feature>
<comment type="caution">
    <text evidence="3">The sequence shown here is derived from an EMBL/GenBank/DDBJ whole genome shotgun (WGS) entry which is preliminary data.</text>
</comment>
<accession>A0A179FAB8</accession>
<dbReference type="Proteomes" id="UP000078397">
    <property type="component" value="Unassembled WGS sequence"/>
</dbReference>
<reference evidence="3 4" key="1">
    <citation type="journal article" date="2016" name="PLoS Pathog.">
        <title>Biosynthesis of antibiotic leucinostatins in bio-control fungus Purpureocillium lilacinum and their inhibition on phytophthora revealed by genome mining.</title>
        <authorList>
            <person name="Wang G."/>
            <person name="Liu Z."/>
            <person name="Lin R."/>
            <person name="Li E."/>
            <person name="Mao Z."/>
            <person name="Ling J."/>
            <person name="Yang Y."/>
            <person name="Yin W.B."/>
            <person name="Xie B."/>
        </authorList>
    </citation>
    <scope>NUCLEOTIDE SEQUENCE [LARGE SCALE GENOMIC DNA]</scope>
    <source>
        <strain evidence="3">170</strain>
    </source>
</reference>
<dbReference type="RefSeq" id="XP_018140100.1">
    <property type="nucleotide sequence ID" value="XM_018285916.1"/>
</dbReference>
<keyword evidence="4" id="KW-1185">Reference proteome</keyword>
<dbReference type="EMBL" id="LSBJ02000007">
    <property type="protein sequence ID" value="OAQ62396.1"/>
    <property type="molecule type" value="Genomic_DNA"/>
</dbReference>
<proteinExistence type="predicted"/>
<evidence type="ECO:0000256" key="2">
    <source>
        <dbReference type="SAM" id="Phobius"/>
    </source>
</evidence>
<keyword evidence="2" id="KW-1133">Transmembrane helix</keyword>
<feature type="compositionally biased region" description="Polar residues" evidence="1">
    <location>
        <begin position="45"/>
        <end position="54"/>
    </location>
</feature>